<name>A0ABV5CFF1_9SPHI</name>
<feature type="transmembrane region" description="Helical" evidence="5">
    <location>
        <begin position="292"/>
        <end position="317"/>
    </location>
</feature>
<proteinExistence type="predicted"/>
<comment type="subcellular location">
    <subcellularLocation>
        <location evidence="1">Membrane</location>
        <topology evidence="1">Multi-pass membrane protein</topology>
    </subcellularLocation>
</comment>
<keyword evidence="4 5" id="KW-0472">Membrane</keyword>
<evidence type="ECO:0000313" key="6">
    <source>
        <dbReference type="EMBL" id="MFB5946289.1"/>
    </source>
</evidence>
<dbReference type="PANTHER" id="PTHR11785">
    <property type="entry name" value="AMINO ACID TRANSPORTER"/>
    <property type="match status" value="1"/>
</dbReference>
<sequence length="456" mass="48922">MENITPSAVQKESGQSNIKNSLSLNDAIVLIVGLVIGAGIFRTPSVVAANSDSPQLFLLAWVGGGIVSLIGALCYAELTTAFPNAGGDYYFIRKAFGKKVSFLFAWSRLSVIQTGSIAILAYVFGDYLAVIFNIGTLSSILYAGLIVIILTAINLANIRFGTLTQKLFTTVEVGGILLVVIAGLFFTPENTPTIAETSSSSSLSSGSFGLAMVFVLLTFGGWNEAAYISAETQSGTRTMAKALFISILIITVVYLLINLTFMHVLGLDNMGSSDAVASDLMFKAFGDTGSKLIGVLVAISAVTSINATIFTGARSTYALGRDYSIFEPLGRWNSRTSVPSTAFIVQGLVALLLISLGLLTRDGFETVIEYTAPVFWFFFLLVGISIFILRKKEPNTKRPFTIPLYPITPIIFCLTCAYLLYSSVMHTGIGALVGIGVLLTGFILLYFQNKKQKQTT</sequence>
<evidence type="ECO:0000256" key="4">
    <source>
        <dbReference type="ARBA" id="ARBA00023136"/>
    </source>
</evidence>
<dbReference type="InterPro" id="IPR002293">
    <property type="entry name" value="AA/rel_permease1"/>
</dbReference>
<evidence type="ECO:0000313" key="7">
    <source>
        <dbReference type="Proteomes" id="UP001580928"/>
    </source>
</evidence>
<feature type="transmembrane region" description="Helical" evidence="5">
    <location>
        <begin position="402"/>
        <end position="421"/>
    </location>
</feature>
<feature type="transmembrane region" description="Helical" evidence="5">
    <location>
        <begin position="427"/>
        <end position="447"/>
    </location>
</feature>
<reference evidence="6 7" key="1">
    <citation type="submission" date="2024-04" db="EMBL/GenBank/DDBJ databases">
        <title>Albibacterium profundi sp. nov., isolated from sediment of the Challenger Deep of Mariana Trench.</title>
        <authorList>
            <person name="Wang Y."/>
        </authorList>
    </citation>
    <scope>NUCLEOTIDE SEQUENCE [LARGE SCALE GENOMIC DNA]</scope>
    <source>
        <strain evidence="6 7">RHL897</strain>
    </source>
</reference>
<accession>A0ABV5CFF1</accession>
<feature type="transmembrane region" description="Helical" evidence="5">
    <location>
        <begin position="242"/>
        <end position="265"/>
    </location>
</feature>
<dbReference type="InterPro" id="IPR050598">
    <property type="entry name" value="AminoAcid_Transporter"/>
</dbReference>
<dbReference type="RefSeq" id="WP_375557816.1">
    <property type="nucleotide sequence ID" value="NZ_JBBVGT010000002.1"/>
</dbReference>
<keyword evidence="7" id="KW-1185">Reference proteome</keyword>
<dbReference type="Pfam" id="PF13520">
    <property type="entry name" value="AA_permease_2"/>
    <property type="match status" value="1"/>
</dbReference>
<feature type="transmembrane region" description="Helical" evidence="5">
    <location>
        <begin position="370"/>
        <end position="390"/>
    </location>
</feature>
<evidence type="ECO:0000256" key="2">
    <source>
        <dbReference type="ARBA" id="ARBA00022692"/>
    </source>
</evidence>
<dbReference type="PIRSF" id="PIRSF006060">
    <property type="entry name" value="AA_transporter"/>
    <property type="match status" value="1"/>
</dbReference>
<dbReference type="Proteomes" id="UP001580928">
    <property type="component" value="Unassembled WGS sequence"/>
</dbReference>
<feature type="transmembrane region" description="Helical" evidence="5">
    <location>
        <begin position="21"/>
        <end position="41"/>
    </location>
</feature>
<dbReference type="PANTHER" id="PTHR11785:SF512">
    <property type="entry name" value="SOBREMESA, ISOFORM B"/>
    <property type="match status" value="1"/>
</dbReference>
<gene>
    <name evidence="6" type="ORF">WKR92_10630</name>
</gene>
<feature type="transmembrane region" description="Helical" evidence="5">
    <location>
        <begin position="207"/>
        <end position="230"/>
    </location>
</feature>
<keyword evidence="3 5" id="KW-1133">Transmembrane helix</keyword>
<feature type="transmembrane region" description="Helical" evidence="5">
    <location>
        <begin position="167"/>
        <end position="187"/>
    </location>
</feature>
<keyword evidence="2 5" id="KW-0812">Transmembrane</keyword>
<dbReference type="EMBL" id="JBBVGT010000002">
    <property type="protein sequence ID" value="MFB5946289.1"/>
    <property type="molecule type" value="Genomic_DNA"/>
</dbReference>
<evidence type="ECO:0000256" key="1">
    <source>
        <dbReference type="ARBA" id="ARBA00004141"/>
    </source>
</evidence>
<organism evidence="6 7">
    <name type="scientific">Albibacterium profundi</name>
    <dbReference type="NCBI Taxonomy" id="3134906"/>
    <lineage>
        <taxon>Bacteria</taxon>
        <taxon>Pseudomonadati</taxon>
        <taxon>Bacteroidota</taxon>
        <taxon>Sphingobacteriia</taxon>
        <taxon>Sphingobacteriales</taxon>
        <taxon>Sphingobacteriaceae</taxon>
        <taxon>Albibacterium</taxon>
    </lineage>
</organism>
<feature type="transmembrane region" description="Helical" evidence="5">
    <location>
        <begin position="130"/>
        <end position="155"/>
    </location>
</feature>
<protein>
    <submittedName>
        <fullName evidence="6">Amino acid permease</fullName>
    </submittedName>
</protein>
<evidence type="ECO:0000256" key="3">
    <source>
        <dbReference type="ARBA" id="ARBA00022989"/>
    </source>
</evidence>
<feature type="transmembrane region" description="Helical" evidence="5">
    <location>
        <begin position="100"/>
        <end position="124"/>
    </location>
</feature>
<dbReference type="Gene3D" id="1.20.1740.10">
    <property type="entry name" value="Amino acid/polyamine transporter I"/>
    <property type="match status" value="1"/>
</dbReference>
<feature type="transmembrane region" description="Helical" evidence="5">
    <location>
        <begin position="56"/>
        <end position="79"/>
    </location>
</feature>
<evidence type="ECO:0000256" key="5">
    <source>
        <dbReference type="SAM" id="Phobius"/>
    </source>
</evidence>
<comment type="caution">
    <text evidence="6">The sequence shown here is derived from an EMBL/GenBank/DDBJ whole genome shotgun (WGS) entry which is preliminary data.</text>
</comment>
<feature type="transmembrane region" description="Helical" evidence="5">
    <location>
        <begin position="338"/>
        <end position="358"/>
    </location>
</feature>